<dbReference type="EMBL" id="FUWJ01000003">
    <property type="protein sequence ID" value="SKA01510.1"/>
    <property type="molecule type" value="Genomic_DNA"/>
</dbReference>
<dbReference type="AlphaFoldDB" id="A0A1T4QCJ5"/>
<dbReference type="Proteomes" id="UP000190092">
    <property type="component" value="Unassembled WGS sequence"/>
</dbReference>
<protein>
    <recommendedName>
        <fullName evidence="3">DUF3618 domain-containing protein</fullName>
    </recommendedName>
</protein>
<evidence type="ECO:0000313" key="2">
    <source>
        <dbReference type="Proteomes" id="UP000190092"/>
    </source>
</evidence>
<keyword evidence="2" id="KW-1185">Reference proteome</keyword>
<evidence type="ECO:0000313" key="1">
    <source>
        <dbReference type="EMBL" id="SKA01510.1"/>
    </source>
</evidence>
<dbReference type="RefSeq" id="WP_085934848.1">
    <property type="nucleotide sequence ID" value="NZ_FUWJ01000003.1"/>
</dbReference>
<proteinExistence type="predicted"/>
<gene>
    <name evidence="1" type="ORF">SAMN02745126_03142</name>
</gene>
<organism evidence="1 2">
    <name type="scientific">Enhydrobacter aerosaccus</name>
    <dbReference type="NCBI Taxonomy" id="225324"/>
    <lineage>
        <taxon>Bacteria</taxon>
        <taxon>Pseudomonadati</taxon>
        <taxon>Pseudomonadota</taxon>
        <taxon>Alphaproteobacteria</taxon>
        <taxon>Hyphomicrobiales</taxon>
        <taxon>Enhydrobacter</taxon>
    </lineage>
</organism>
<dbReference type="STRING" id="225324.SAMN02745126_03142"/>
<reference evidence="2" key="1">
    <citation type="submission" date="2017-02" db="EMBL/GenBank/DDBJ databases">
        <authorList>
            <person name="Varghese N."/>
            <person name="Submissions S."/>
        </authorList>
    </citation>
    <scope>NUCLEOTIDE SEQUENCE [LARGE SCALE GENOMIC DNA]</scope>
    <source>
        <strain evidence="2">ATCC 27094</strain>
    </source>
</reference>
<sequence>MSMTESLERQAETVRSDLSVTLEALRGSMTRTALTSGATALAKEGGATVARAAVRRASDNPFAALLIGAGMLMLLTGKPNGSAGAGQIVTRATKAVKGAVSKVTGATADAADTVGNTVSNARTSAAGTASQSVAAAADWTATKTGDAVAGVSSTAATVTAAAQAKLDKAADALAQGRDRLAQTVHDVEDNADALGTRLSQFAQEQPVLVAALAIAAGAALGAALPMTDAERRYLGPSGARVAEKGRAVAGHVADAAAGKAQEAAAAAADTLASDVLGDGAGPNGRSQQEQSD</sequence>
<evidence type="ECO:0008006" key="3">
    <source>
        <dbReference type="Google" id="ProtNLM"/>
    </source>
</evidence>
<name>A0A1T4QCJ5_9HYPH</name>
<accession>A0A1T4QCJ5</accession>